<dbReference type="InterPro" id="IPR038332">
    <property type="entry name" value="PPE_sf"/>
</dbReference>
<accession>R4MKG0</accession>
<gene>
    <name evidence="2" type="ORF">J113_17335</name>
</gene>
<evidence type="ECO:0000313" key="3">
    <source>
        <dbReference type="Proteomes" id="UP000013548"/>
    </source>
</evidence>
<reference evidence="2 3" key="1">
    <citation type="journal article" date="2013" name="Genome Announc.">
        <title>Whole-Genome Sequences of Four Clinical Isolates of Mycobacterium tuberculosis from Tamil Nadu, South India.</title>
        <authorList>
            <person name="Narayanan S."/>
            <person name="Deshpande U."/>
        </authorList>
    </citation>
    <scope>NUCLEOTIDE SEQUENCE [LARGE SCALE GENOMIC DNA]</scope>
    <source>
        <strain evidence="2 3">CAS/NITR204</strain>
    </source>
</reference>
<dbReference type="Gene3D" id="1.10.287.850">
    <property type="entry name" value="HP0062-like domain"/>
    <property type="match status" value="1"/>
</dbReference>
<dbReference type="InterPro" id="IPR000084">
    <property type="entry name" value="PE-PGRS_N"/>
</dbReference>
<dbReference type="Pfam" id="PF00934">
    <property type="entry name" value="PE"/>
    <property type="match status" value="1"/>
</dbReference>
<feature type="domain" description="PE" evidence="1">
    <location>
        <begin position="4"/>
        <end position="94"/>
    </location>
</feature>
<dbReference type="KEGG" id="mtuc:J113_17335"/>
<name>R4MKG0_MYCTX</name>
<dbReference type="Proteomes" id="UP000013548">
    <property type="component" value="Chromosome"/>
</dbReference>
<protein>
    <submittedName>
        <fullName evidence="2">PE-PGRS family protein</fullName>
    </submittedName>
</protein>
<evidence type="ECO:0000259" key="1">
    <source>
        <dbReference type="Pfam" id="PF00934"/>
    </source>
</evidence>
<sequence length="275" mass="24991">MSYVIATPEMMATAAFDLARIGSQVSAASAVAAMPTTEVVAAGADEVSAGIAALFSAHAQEYQALSAQAAAFHDQFVHTLTAAARWYTATEIANAAAMRVVLGAVNAPTQTLLGRPLIGDGAHGTAPGQPGGAGGLLFGNGGNGAAGAVGQVGGAGGAAGLFGIGGAGGAGGAGAPGGTGGTGGWLAGGGGVGGMGGAGGGAGGAGGNAGLFGNGGAGGAGGAGGGAGGAGGNAGWFGHGGAGGVGGVGARLAGQVYARSGWGGWCCRVGRRCRR</sequence>
<dbReference type="AlphaFoldDB" id="R4MKG0"/>
<organism evidence="2 3">
    <name type="scientific">Mycobacterium tuberculosis CAS/NITR204</name>
    <dbReference type="NCBI Taxonomy" id="1310114"/>
    <lineage>
        <taxon>Bacteria</taxon>
        <taxon>Bacillati</taxon>
        <taxon>Actinomycetota</taxon>
        <taxon>Actinomycetes</taxon>
        <taxon>Mycobacteriales</taxon>
        <taxon>Mycobacteriaceae</taxon>
        <taxon>Mycobacterium</taxon>
        <taxon>Mycobacterium tuberculosis complex</taxon>
    </lineage>
</organism>
<dbReference type="HOGENOM" id="CLU_000167_16_0_11"/>
<dbReference type="SUPFAM" id="SSF140459">
    <property type="entry name" value="PE/PPE dimer-like"/>
    <property type="match status" value="1"/>
</dbReference>
<evidence type="ECO:0000313" key="2">
    <source>
        <dbReference type="EMBL" id="AGL27947.1"/>
    </source>
</evidence>
<dbReference type="InterPro" id="IPR048996">
    <property type="entry name" value="PGRS_rpt"/>
</dbReference>
<dbReference type="Pfam" id="PF21526">
    <property type="entry name" value="PGRS"/>
    <property type="match status" value="1"/>
</dbReference>
<dbReference type="BioCyc" id="MTUB1310114:G13A2-2520-MONOMER"/>
<dbReference type="EMBL" id="CP005386">
    <property type="protein sequence ID" value="AGL27947.1"/>
    <property type="molecule type" value="Genomic_DNA"/>
</dbReference>
<dbReference type="PATRIC" id="fig|1310114.3.peg.3660"/>
<proteinExistence type="predicted"/>